<organism evidence="1 2">
    <name type="scientific">Nocardioides aestuarii</name>
    <dbReference type="NCBI Taxonomy" id="252231"/>
    <lineage>
        <taxon>Bacteria</taxon>
        <taxon>Bacillati</taxon>
        <taxon>Actinomycetota</taxon>
        <taxon>Actinomycetes</taxon>
        <taxon>Propionibacteriales</taxon>
        <taxon>Nocardioidaceae</taxon>
        <taxon>Nocardioides</taxon>
    </lineage>
</organism>
<evidence type="ECO:0000313" key="2">
    <source>
        <dbReference type="Proteomes" id="UP001597351"/>
    </source>
</evidence>
<evidence type="ECO:0000313" key="1">
    <source>
        <dbReference type="EMBL" id="MFD1947314.1"/>
    </source>
</evidence>
<dbReference type="RefSeq" id="WP_343918292.1">
    <property type="nucleotide sequence ID" value="NZ_BAAAJT010000002.1"/>
</dbReference>
<dbReference type="Proteomes" id="UP001597351">
    <property type="component" value="Unassembled WGS sequence"/>
</dbReference>
<keyword evidence="2" id="KW-1185">Reference proteome</keyword>
<reference evidence="2" key="1">
    <citation type="journal article" date="2019" name="Int. J. Syst. Evol. Microbiol.">
        <title>The Global Catalogue of Microorganisms (GCM) 10K type strain sequencing project: providing services to taxonomists for standard genome sequencing and annotation.</title>
        <authorList>
            <consortium name="The Broad Institute Genomics Platform"/>
            <consortium name="The Broad Institute Genome Sequencing Center for Infectious Disease"/>
            <person name="Wu L."/>
            <person name="Ma J."/>
        </authorList>
    </citation>
    <scope>NUCLEOTIDE SEQUENCE [LARGE SCALE GENOMIC DNA]</scope>
    <source>
        <strain evidence="2">CGMCC 1.12477</strain>
    </source>
</reference>
<protein>
    <submittedName>
        <fullName evidence="1">Uncharacterized protein</fullName>
    </submittedName>
</protein>
<gene>
    <name evidence="1" type="ORF">ACFSDE_10970</name>
</gene>
<accession>A0ABW4TP87</accession>
<name>A0ABW4TP87_9ACTN</name>
<comment type="caution">
    <text evidence="1">The sequence shown here is derived from an EMBL/GenBank/DDBJ whole genome shotgun (WGS) entry which is preliminary data.</text>
</comment>
<sequence length="146" mass="16294">MYGDTAVIRRRVDQLREQGAEVRSMADLLVGRAEQVGWQGRAAEAMRERVRDRAAQLREAAGRHDTAADALERHLHAVTSTGDAIDRAERRVTALVAEARGRVERLERDAVDGVEVRPTDDDRLLLAFDAPPRGHRDWLAVELPGL</sequence>
<dbReference type="EMBL" id="JBHUGD010000003">
    <property type="protein sequence ID" value="MFD1947314.1"/>
    <property type="molecule type" value="Genomic_DNA"/>
</dbReference>
<proteinExistence type="predicted"/>